<feature type="domain" description="SusE outer membrane protein" evidence="2">
    <location>
        <begin position="48"/>
        <end position="135"/>
    </location>
</feature>
<dbReference type="Gene3D" id="2.60.40.3620">
    <property type="match status" value="2"/>
</dbReference>
<keyword evidence="1" id="KW-0732">Signal</keyword>
<comment type="caution">
    <text evidence="3">The sequence shown here is derived from an EMBL/GenBank/DDBJ whole genome shotgun (WGS) entry which is preliminary data.</text>
</comment>
<organism evidence="3 4">
    <name type="scientific">Algibacter mikhailovii</name>
    <dbReference type="NCBI Taxonomy" id="425498"/>
    <lineage>
        <taxon>Bacteria</taxon>
        <taxon>Pseudomonadati</taxon>
        <taxon>Bacteroidota</taxon>
        <taxon>Flavobacteriia</taxon>
        <taxon>Flavobacteriales</taxon>
        <taxon>Flavobacteriaceae</taxon>
        <taxon>Algibacter</taxon>
    </lineage>
</organism>
<keyword evidence="4" id="KW-1185">Reference proteome</keyword>
<gene>
    <name evidence="3" type="ORF">GCM10007028_27670</name>
</gene>
<reference evidence="3" key="1">
    <citation type="journal article" date="2014" name="Int. J. Syst. Evol. Microbiol.">
        <title>Complete genome sequence of Corynebacterium casei LMG S-19264T (=DSM 44701T), isolated from a smear-ripened cheese.</title>
        <authorList>
            <consortium name="US DOE Joint Genome Institute (JGI-PGF)"/>
            <person name="Walter F."/>
            <person name="Albersmeier A."/>
            <person name="Kalinowski J."/>
            <person name="Ruckert C."/>
        </authorList>
    </citation>
    <scope>NUCLEOTIDE SEQUENCE</scope>
    <source>
        <strain evidence="3">KCTC 12710</strain>
    </source>
</reference>
<reference evidence="3" key="2">
    <citation type="submission" date="2020-09" db="EMBL/GenBank/DDBJ databases">
        <authorList>
            <person name="Sun Q."/>
            <person name="Kim S."/>
        </authorList>
    </citation>
    <scope>NUCLEOTIDE SEQUENCE</scope>
    <source>
        <strain evidence="3">KCTC 12710</strain>
    </source>
</reference>
<dbReference type="RefSeq" id="WP_189361683.1">
    <property type="nucleotide sequence ID" value="NZ_BMWZ01000006.1"/>
</dbReference>
<evidence type="ECO:0000259" key="2">
    <source>
        <dbReference type="Pfam" id="PF14292"/>
    </source>
</evidence>
<accession>A0A918R6N7</accession>
<feature type="chain" id="PRO_5037640786" description="SusE outer membrane protein domain-containing protein" evidence="1">
    <location>
        <begin position="23"/>
        <end position="584"/>
    </location>
</feature>
<name>A0A918R6N7_9FLAO</name>
<proteinExistence type="predicted"/>
<dbReference type="PROSITE" id="PS51257">
    <property type="entry name" value="PROKAR_LIPOPROTEIN"/>
    <property type="match status" value="1"/>
</dbReference>
<protein>
    <recommendedName>
        <fullName evidence="2">SusE outer membrane protein domain-containing protein</fullName>
    </recommendedName>
</protein>
<dbReference type="EMBL" id="BMWZ01000006">
    <property type="protein sequence ID" value="GGZ87872.1"/>
    <property type="molecule type" value="Genomic_DNA"/>
</dbReference>
<dbReference type="AlphaFoldDB" id="A0A918R6N7"/>
<dbReference type="Pfam" id="PF14292">
    <property type="entry name" value="SusE"/>
    <property type="match status" value="1"/>
</dbReference>
<evidence type="ECO:0000256" key="1">
    <source>
        <dbReference type="SAM" id="SignalP"/>
    </source>
</evidence>
<sequence length="584" mass="64127">MKKLLKYISLACIVATALISCSTENNLQPEGLWELSKPSNITPDDGALINLNESTPNEDIIFNWDAAASSAGYIVTYQVVIDTAGTKVFDTPLLVLVSGNGGRALSASVSHEVMDEALSLGGYPANENAELSWAVVASSINKKTNTINSITMNRFENEIIPEKLFISGTATENNNNLAEAIALRRLNNADGNASNIHEIYTSLTAGNSFKFYSEQSLPALVYGGNSEDGELVKSGAPITVAEDGQYRIKVDLDNNTYSLLKIERWNVKGSPIIGGWGSDEPLDYIGGGIWQATMDFVETGGFLFRAEVNNGGYWDYLLKRVVGTPNTVIMESDAANQGVSFEDIPSEETGKMIVTLNLSADAYTYTIEKDQSGPDPIETPDTLFLFVNDNMVEEMTKDGDVFNNSNYLALQNGDNISLNTASDGSGKSYTILTNIGATDTPDVSRVMVNSDMSEGTGNIAVERDQAYGFSIDFANAKFQWDYYNIFLFHWDEINQKWDDRNEYLLTYEHPYQFFGTVALTANFDMKFFSPWDNDFGADDPAALSGGMTNKGGSNFRNITNDGDYLVRIEVTNDYSTGTYQFVQQ</sequence>
<evidence type="ECO:0000313" key="3">
    <source>
        <dbReference type="EMBL" id="GGZ87872.1"/>
    </source>
</evidence>
<dbReference type="Proteomes" id="UP000636004">
    <property type="component" value="Unassembled WGS sequence"/>
</dbReference>
<dbReference type="InterPro" id="IPR025970">
    <property type="entry name" value="SusE"/>
</dbReference>
<feature type="signal peptide" evidence="1">
    <location>
        <begin position="1"/>
        <end position="22"/>
    </location>
</feature>
<evidence type="ECO:0000313" key="4">
    <source>
        <dbReference type="Proteomes" id="UP000636004"/>
    </source>
</evidence>